<comment type="caution">
    <text evidence="2">The sequence shown here is derived from an EMBL/GenBank/DDBJ whole genome shotgun (WGS) entry which is preliminary data.</text>
</comment>
<accession>A0A1V6RY51</accession>
<feature type="compositionally biased region" description="Polar residues" evidence="1">
    <location>
        <begin position="1"/>
        <end position="18"/>
    </location>
</feature>
<evidence type="ECO:0000313" key="2">
    <source>
        <dbReference type="EMBL" id="OQE06414.1"/>
    </source>
</evidence>
<name>A0A1V6RY51_9EURO</name>
<protein>
    <submittedName>
        <fullName evidence="2">Uncharacterized protein</fullName>
    </submittedName>
</protein>
<proteinExistence type="predicted"/>
<organism evidence="2 3">
    <name type="scientific">Penicillium vulpinum</name>
    <dbReference type="NCBI Taxonomy" id="29845"/>
    <lineage>
        <taxon>Eukaryota</taxon>
        <taxon>Fungi</taxon>
        <taxon>Dikarya</taxon>
        <taxon>Ascomycota</taxon>
        <taxon>Pezizomycotina</taxon>
        <taxon>Eurotiomycetes</taxon>
        <taxon>Eurotiomycetidae</taxon>
        <taxon>Eurotiales</taxon>
        <taxon>Aspergillaceae</taxon>
        <taxon>Penicillium</taxon>
    </lineage>
</organism>
<keyword evidence="3" id="KW-1185">Reference proteome</keyword>
<dbReference type="Proteomes" id="UP000191518">
    <property type="component" value="Unassembled WGS sequence"/>
</dbReference>
<sequence>MPSSSSKQSGETPLSLPNQGAFAAQTERSSTPHTQITTVPTILGPHIGMEKFHRDILSVHQAEGLVMEEARRRSMIQCEHQRDHPATTTLVYLSQPPVNAACENYILSACKPNDPNANERRKENAQRLIDAGVVDGLQTEWKLERLLFELTETSDTAFNNAEANKRRVQEAHCRYWEAIG</sequence>
<dbReference type="STRING" id="29845.A0A1V6RY51"/>
<dbReference type="EMBL" id="MDYP01000018">
    <property type="protein sequence ID" value="OQE06414.1"/>
    <property type="molecule type" value="Genomic_DNA"/>
</dbReference>
<feature type="region of interest" description="Disordered" evidence="1">
    <location>
        <begin position="1"/>
        <end position="36"/>
    </location>
</feature>
<evidence type="ECO:0000313" key="3">
    <source>
        <dbReference type="Proteomes" id="UP000191518"/>
    </source>
</evidence>
<reference evidence="3" key="1">
    <citation type="journal article" date="2017" name="Nat. Microbiol.">
        <title>Global analysis of biosynthetic gene clusters reveals vast potential of secondary metabolite production in Penicillium species.</title>
        <authorList>
            <person name="Nielsen J.C."/>
            <person name="Grijseels S."/>
            <person name="Prigent S."/>
            <person name="Ji B."/>
            <person name="Dainat J."/>
            <person name="Nielsen K.F."/>
            <person name="Frisvad J.C."/>
            <person name="Workman M."/>
            <person name="Nielsen J."/>
        </authorList>
    </citation>
    <scope>NUCLEOTIDE SEQUENCE [LARGE SCALE GENOMIC DNA]</scope>
    <source>
        <strain evidence="3">IBT 29486</strain>
    </source>
</reference>
<gene>
    <name evidence="2" type="ORF">PENVUL_c018G00879</name>
</gene>
<evidence type="ECO:0000256" key="1">
    <source>
        <dbReference type="SAM" id="MobiDB-lite"/>
    </source>
</evidence>
<feature type="compositionally biased region" description="Polar residues" evidence="1">
    <location>
        <begin position="26"/>
        <end position="36"/>
    </location>
</feature>
<dbReference type="AlphaFoldDB" id="A0A1V6RY51"/>